<protein>
    <submittedName>
        <fullName evidence="2">Uncharacterized protein</fullName>
    </submittedName>
</protein>
<dbReference type="AlphaFoldDB" id="A0A151TD65"/>
<keyword evidence="1" id="KW-0472">Membrane</keyword>
<dbReference type="Gramene" id="C.cajan_19052.t">
    <property type="protein sequence ID" value="C.cajan_19052.t.cds1"/>
    <property type="gene ID" value="C.cajan_19052"/>
</dbReference>
<feature type="transmembrane region" description="Helical" evidence="1">
    <location>
        <begin position="108"/>
        <end position="133"/>
    </location>
</feature>
<dbReference type="OMA" id="EATNLGC"/>
<keyword evidence="3" id="KW-1185">Reference proteome</keyword>
<sequence length="147" mass="17250">MEATNLGCCKLSWGSSISKYLTIHRTQRHMVRRRCECGDQKDRWGKLVDESMIVLRWRIKEMKRLEANEEAPYDWFEWEKRYYGDYDQHVFQTMELLQCYLMGLRPSVALGMLVLIALSVIMSSGVVFFHALVTAKSLILSCFGSRR</sequence>
<accession>A0A151TD65</accession>
<evidence type="ECO:0000313" key="3">
    <source>
        <dbReference type="Proteomes" id="UP000075243"/>
    </source>
</evidence>
<reference evidence="2 3" key="1">
    <citation type="journal article" date="2012" name="Nat. Biotechnol.">
        <title>Draft genome sequence of pigeonpea (Cajanus cajan), an orphan legume crop of resource-poor farmers.</title>
        <authorList>
            <person name="Varshney R.K."/>
            <person name="Chen W."/>
            <person name="Li Y."/>
            <person name="Bharti A.K."/>
            <person name="Saxena R.K."/>
            <person name="Schlueter J.A."/>
            <person name="Donoghue M.T."/>
            <person name="Azam S."/>
            <person name="Fan G."/>
            <person name="Whaley A.M."/>
            <person name="Farmer A.D."/>
            <person name="Sheridan J."/>
            <person name="Iwata A."/>
            <person name="Tuteja R."/>
            <person name="Penmetsa R.V."/>
            <person name="Wu W."/>
            <person name="Upadhyaya H.D."/>
            <person name="Yang S.P."/>
            <person name="Shah T."/>
            <person name="Saxena K.B."/>
            <person name="Michael T."/>
            <person name="McCombie W.R."/>
            <person name="Yang B."/>
            <person name="Zhang G."/>
            <person name="Yang H."/>
            <person name="Wang J."/>
            <person name="Spillane C."/>
            <person name="Cook D.R."/>
            <person name="May G.D."/>
            <person name="Xu X."/>
            <person name="Jackson S.A."/>
        </authorList>
    </citation>
    <scope>NUCLEOTIDE SEQUENCE [LARGE SCALE GENOMIC DNA]</scope>
    <source>
        <strain evidence="3">cv. Asha</strain>
    </source>
</reference>
<name>A0A151TD65_CAJCA</name>
<dbReference type="OrthoDB" id="672819at2759"/>
<gene>
    <name evidence="2" type="ORF">KK1_019605</name>
</gene>
<proteinExistence type="predicted"/>
<dbReference type="PANTHER" id="PTHR33782">
    <property type="entry name" value="OS01G0121600 PROTEIN"/>
    <property type="match status" value="1"/>
</dbReference>
<dbReference type="PANTHER" id="PTHR33782:SF27">
    <property type="entry name" value="PROTEIN, PUTATIVE-RELATED"/>
    <property type="match status" value="1"/>
</dbReference>
<dbReference type="STRING" id="3821.A0A151TD65"/>
<dbReference type="Proteomes" id="UP000075243">
    <property type="component" value="Chromosome 7"/>
</dbReference>
<evidence type="ECO:0000313" key="2">
    <source>
        <dbReference type="EMBL" id="KYP64991.1"/>
    </source>
</evidence>
<keyword evidence="1" id="KW-0812">Transmembrane</keyword>
<keyword evidence="1" id="KW-1133">Transmembrane helix</keyword>
<dbReference type="EMBL" id="CM003609">
    <property type="protein sequence ID" value="KYP64991.1"/>
    <property type="molecule type" value="Genomic_DNA"/>
</dbReference>
<evidence type="ECO:0000256" key="1">
    <source>
        <dbReference type="SAM" id="Phobius"/>
    </source>
</evidence>
<organism evidence="2 3">
    <name type="scientific">Cajanus cajan</name>
    <name type="common">Pigeon pea</name>
    <name type="synonym">Cajanus indicus</name>
    <dbReference type="NCBI Taxonomy" id="3821"/>
    <lineage>
        <taxon>Eukaryota</taxon>
        <taxon>Viridiplantae</taxon>
        <taxon>Streptophyta</taxon>
        <taxon>Embryophyta</taxon>
        <taxon>Tracheophyta</taxon>
        <taxon>Spermatophyta</taxon>
        <taxon>Magnoliopsida</taxon>
        <taxon>eudicotyledons</taxon>
        <taxon>Gunneridae</taxon>
        <taxon>Pentapetalae</taxon>
        <taxon>rosids</taxon>
        <taxon>fabids</taxon>
        <taxon>Fabales</taxon>
        <taxon>Fabaceae</taxon>
        <taxon>Papilionoideae</taxon>
        <taxon>50 kb inversion clade</taxon>
        <taxon>NPAAA clade</taxon>
        <taxon>indigoferoid/millettioid clade</taxon>
        <taxon>Phaseoleae</taxon>
        <taxon>Cajanus</taxon>
    </lineage>
</organism>